<dbReference type="Proteomes" id="UP000887574">
    <property type="component" value="Unplaced"/>
</dbReference>
<evidence type="ECO:0000259" key="1">
    <source>
        <dbReference type="PROSITE" id="PS50097"/>
    </source>
</evidence>
<protein>
    <submittedName>
        <fullName evidence="3">BTB domain-containing protein</fullName>
    </submittedName>
</protein>
<proteinExistence type="predicted"/>
<keyword evidence="2" id="KW-1185">Reference proteome</keyword>
<dbReference type="InterPro" id="IPR011333">
    <property type="entry name" value="SKP1/BTB/POZ_sf"/>
</dbReference>
<dbReference type="AlphaFoldDB" id="A0A915DG74"/>
<evidence type="ECO:0000313" key="2">
    <source>
        <dbReference type="Proteomes" id="UP000887574"/>
    </source>
</evidence>
<dbReference type="InterPro" id="IPR000210">
    <property type="entry name" value="BTB/POZ_dom"/>
</dbReference>
<dbReference type="CDD" id="cd18186">
    <property type="entry name" value="BTB_POZ_ZBTB_KLHL-like"/>
    <property type="match status" value="1"/>
</dbReference>
<sequence length="256" mass="29425">MSTSKLVSKRKKGLNAFARSIKTAFCKIWGKSEAGKDNSAKTAVQKASNRDFVQAHFNIKDLRKVKCARSKLTSSAEVDWFIELKKCQIGKYDLRNCNSYGSGQEHEYLTFVISWSEISNFANGFIGERENFVVEAEFILLAAHSEYFNTLFFGDFEERNKDQFELPEVSASHFNRLLEAIYPSPNPDAIIDNHVECLLRMADRFLVHSVTQRCVEYLKKAARDSSITIAKKLLWAQTYNFHRLNGSLRQRFQVIP</sequence>
<accession>A0A915DG74</accession>
<organism evidence="2 3">
    <name type="scientific">Ditylenchus dipsaci</name>
    <dbReference type="NCBI Taxonomy" id="166011"/>
    <lineage>
        <taxon>Eukaryota</taxon>
        <taxon>Metazoa</taxon>
        <taxon>Ecdysozoa</taxon>
        <taxon>Nematoda</taxon>
        <taxon>Chromadorea</taxon>
        <taxon>Rhabditida</taxon>
        <taxon>Tylenchina</taxon>
        <taxon>Tylenchomorpha</taxon>
        <taxon>Sphaerularioidea</taxon>
        <taxon>Anguinidae</taxon>
        <taxon>Anguininae</taxon>
        <taxon>Ditylenchus</taxon>
    </lineage>
</organism>
<dbReference type="Pfam" id="PF00651">
    <property type="entry name" value="BTB"/>
    <property type="match status" value="1"/>
</dbReference>
<dbReference type="PANTHER" id="PTHR22744:SF14">
    <property type="entry name" value="BTB DOMAIN-CONTAINING PROTEIN-RELATED"/>
    <property type="match status" value="1"/>
</dbReference>
<dbReference type="WBParaSite" id="jg19536">
    <property type="protein sequence ID" value="jg19536"/>
    <property type="gene ID" value="jg19536"/>
</dbReference>
<dbReference type="SUPFAM" id="SSF54695">
    <property type="entry name" value="POZ domain"/>
    <property type="match status" value="1"/>
</dbReference>
<name>A0A915DG74_9BILA</name>
<feature type="domain" description="BTB" evidence="1">
    <location>
        <begin position="116"/>
        <end position="182"/>
    </location>
</feature>
<dbReference type="PANTHER" id="PTHR22744">
    <property type="entry name" value="HELIX LOOP HELIX PROTEIN 21-RELATED"/>
    <property type="match status" value="1"/>
</dbReference>
<dbReference type="PROSITE" id="PS50097">
    <property type="entry name" value="BTB"/>
    <property type="match status" value="1"/>
</dbReference>
<evidence type="ECO:0000313" key="3">
    <source>
        <dbReference type="WBParaSite" id="jg19536"/>
    </source>
</evidence>
<reference evidence="3" key="1">
    <citation type="submission" date="2022-11" db="UniProtKB">
        <authorList>
            <consortium name="WormBaseParasite"/>
        </authorList>
    </citation>
    <scope>IDENTIFICATION</scope>
</reference>
<dbReference type="SMART" id="SM00225">
    <property type="entry name" value="BTB"/>
    <property type="match status" value="1"/>
</dbReference>
<dbReference type="Gene3D" id="3.30.710.10">
    <property type="entry name" value="Potassium Channel Kv1.1, Chain A"/>
    <property type="match status" value="1"/>
</dbReference>